<feature type="domain" description="Cytochrome oxidase subunit II copper A binding" evidence="22">
    <location>
        <begin position="116"/>
        <end position="260"/>
    </location>
</feature>
<feature type="chain" id="PRO_5045259137" description="Cytochrome c oxidase subunit 2" evidence="21">
    <location>
        <begin position="23"/>
        <end position="383"/>
    </location>
</feature>
<evidence type="ECO:0000256" key="13">
    <source>
        <dbReference type="ARBA" id="ARBA00023008"/>
    </source>
</evidence>
<evidence type="ECO:0000256" key="5">
    <source>
        <dbReference type="ARBA" id="ARBA00022617"/>
    </source>
</evidence>
<keyword evidence="11 20" id="KW-1133">Transmembrane helix</keyword>
<keyword evidence="5 17" id="KW-0349">Heme</keyword>
<evidence type="ECO:0000256" key="19">
    <source>
        <dbReference type="RuleBase" id="RU004024"/>
    </source>
</evidence>
<comment type="similarity">
    <text evidence="3 18">Belongs to the cytochrome c oxidase subunit 2 family.</text>
</comment>
<evidence type="ECO:0000256" key="6">
    <source>
        <dbReference type="ARBA" id="ARBA00022660"/>
    </source>
</evidence>
<dbReference type="PANTHER" id="PTHR22888">
    <property type="entry name" value="CYTOCHROME C OXIDASE, SUBUNIT II"/>
    <property type="match status" value="1"/>
</dbReference>
<feature type="domain" description="Cytochrome c" evidence="24">
    <location>
        <begin position="280"/>
        <end position="363"/>
    </location>
</feature>
<keyword evidence="26" id="KW-1185">Reference proteome</keyword>
<dbReference type="NCBIfam" id="TIGR02866">
    <property type="entry name" value="CoxB"/>
    <property type="match status" value="1"/>
</dbReference>
<evidence type="ECO:0000256" key="4">
    <source>
        <dbReference type="ARBA" id="ARBA00022448"/>
    </source>
</evidence>
<dbReference type="PROSITE" id="PS50857">
    <property type="entry name" value="COX2_CUA"/>
    <property type="match status" value="1"/>
</dbReference>
<dbReference type="InterPro" id="IPR002429">
    <property type="entry name" value="CcO_II-like_C"/>
</dbReference>
<keyword evidence="13 19" id="KW-0186">Copper</keyword>
<dbReference type="PANTHER" id="PTHR22888:SF9">
    <property type="entry name" value="CYTOCHROME C OXIDASE SUBUNIT 2"/>
    <property type="match status" value="1"/>
</dbReference>
<gene>
    <name evidence="25" type="primary">coxB</name>
    <name evidence="25" type="ORF">ACFOW7_09020</name>
</gene>
<sequence>MKRSAQQYLAALSLVASSACLADYKTNLQPPVTQIARDIYGLHDYLLFVCAIIFIVVFGLMFYSIFKHRKSVGHKAANFHESTTVELVWTIIPLLILIAMAWPATRMVLEQKDTRGADITIKVTGYQWQWGYDYLGEGIGFYSRLATPQTQYENYGIPAEQREKKNPDYLLEVDKRMVVPVNKKIRVLLTANDVIHSWGVPAFGVKQDAIPGFIRDTWFRAEKEGIYRGQCVELCGKDHGFMPIVVEVVSQEKYAAWVEQKKKEAAANQDDPTKQWTLADLMKRGEAVYKANCVACHGAEGKGIPGNFPALDGSKMAIEAGQLPAHIDMVLNGSKKNPAMQAWGKQLNDTEIAAVVTYERNAWGNKTGQLVQPAQIKAARTAK</sequence>
<name>A0ABV8MMW7_9NEIS</name>
<dbReference type="PROSITE" id="PS50999">
    <property type="entry name" value="COX2_TM"/>
    <property type="match status" value="1"/>
</dbReference>
<feature type="signal peptide" evidence="21">
    <location>
        <begin position="1"/>
        <end position="22"/>
    </location>
</feature>
<feature type="transmembrane region" description="Helical" evidence="20">
    <location>
        <begin position="87"/>
        <end position="105"/>
    </location>
</feature>
<evidence type="ECO:0000256" key="20">
    <source>
        <dbReference type="SAM" id="Phobius"/>
    </source>
</evidence>
<dbReference type="InterPro" id="IPR036909">
    <property type="entry name" value="Cyt_c-like_dom_sf"/>
</dbReference>
<keyword evidence="8 17" id="KW-0479">Metal-binding</keyword>
<dbReference type="SUPFAM" id="SSF49503">
    <property type="entry name" value="Cupredoxins"/>
    <property type="match status" value="1"/>
</dbReference>
<dbReference type="PRINTS" id="PR01166">
    <property type="entry name" value="CYCOXIDASEII"/>
</dbReference>
<accession>A0ABV8MMW7</accession>
<dbReference type="InterPro" id="IPR009056">
    <property type="entry name" value="Cyt_c-like_dom"/>
</dbReference>
<dbReference type="Gene3D" id="1.10.287.90">
    <property type="match status" value="1"/>
</dbReference>
<evidence type="ECO:0000256" key="3">
    <source>
        <dbReference type="ARBA" id="ARBA00007866"/>
    </source>
</evidence>
<evidence type="ECO:0000256" key="9">
    <source>
        <dbReference type="ARBA" id="ARBA00022967"/>
    </source>
</evidence>
<keyword evidence="7 18" id="KW-0812">Transmembrane</keyword>
<evidence type="ECO:0000256" key="14">
    <source>
        <dbReference type="ARBA" id="ARBA00023136"/>
    </source>
</evidence>
<feature type="domain" description="Cytochrome oxidase subunit II transmembrane region profile" evidence="23">
    <location>
        <begin position="20"/>
        <end position="115"/>
    </location>
</feature>
<evidence type="ECO:0000256" key="10">
    <source>
        <dbReference type="ARBA" id="ARBA00022982"/>
    </source>
</evidence>
<evidence type="ECO:0000256" key="8">
    <source>
        <dbReference type="ARBA" id="ARBA00022723"/>
    </source>
</evidence>
<keyword evidence="10 18" id="KW-0249">Electron transport</keyword>
<dbReference type="PROSITE" id="PS51007">
    <property type="entry name" value="CYTC"/>
    <property type="match status" value="1"/>
</dbReference>
<dbReference type="Proteomes" id="UP001595791">
    <property type="component" value="Unassembled WGS sequence"/>
</dbReference>
<keyword evidence="14 20" id="KW-0472">Membrane</keyword>
<evidence type="ECO:0000256" key="1">
    <source>
        <dbReference type="ARBA" id="ARBA00004141"/>
    </source>
</evidence>
<dbReference type="InterPro" id="IPR034210">
    <property type="entry name" value="CcO_II_C"/>
</dbReference>
<keyword evidence="4 18" id="KW-0813">Transport</keyword>
<proteinExistence type="inferred from homology"/>
<evidence type="ECO:0000256" key="2">
    <source>
        <dbReference type="ARBA" id="ARBA00004459"/>
    </source>
</evidence>
<keyword evidence="12 17" id="KW-0408">Iron</keyword>
<evidence type="ECO:0000256" key="17">
    <source>
        <dbReference type="PROSITE-ProRule" id="PRU00433"/>
    </source>
</evidence>
<dbReference type="Pfam" id="PF13442">
    <property type="entry name" value="Cytochrome_CBB3"/>
    <property type="match status" value="1"/>
</dbReference>
<evidence type="ECO:0000256" key="11">
    <source>
        <dbReference type="ARBA" id="ARBA00022989"/>
    </source>
</evidence>
<evidence type="ECO:0000256" key="16">
    <source>
        <dbReference type="ARBA" id="ARBA00047816"/>
    </source>
</evidence>
<dbReference type="InterPro" id="IPR014222">
    <property type="entry name" value="Cyt_c_oxidase_su2"/>
</dbReference>
<keyword evidence="6 18" id="KW-0679">Respiratory chain</keyword>
<comment type="function">
    <text evidence="15 19">Subunits I and II form the functional core of the enzyme complex. Electrons originating in cytochrome c are transferred via heme a and Cu(A) to the binuclear center formed by heme a3 and Cu(B).</text>
</comment>
<dbReference type="InterPro" id="IPR011759">
    <property type="entry name" value="Cyt_c_oxidase_su2_TM_dom"/>
</dbReference>
<comment type="catalytic activity">
    <reaction evidence="16 19">
        <text>4 Fe(II)-[cytochrome c] + O2 + 8 H(+)(in) = 4 Fe(III)-[cytochrome c] + 2 H2O + 4 H(+)(out)</text>
        <dbReference type="Rhea" id="RHEA:11436"/>
        <dbReference type="Rhea" id="RHEA-COMP:10350"/>
        <dbReference type="Rhea" id="RHEA-COMP:14399"/>
        <dbReference type="ChEBI" id="CHEBI:15377"/>
        <dbReference type="ChEBI" id="CHEBI:15378"/>
        <dbReference type="ChEBI" id="CHEBI:15379"/>
        <dbReference type="ChEBI" id="CHEBI:29033"/>
        <dbReference type="ChEBI" id="CHEBI:29034"/>
        <dbReference type="EC" id="7.1.1.9"/>
    </reaction>
</comment>
<dbReference type="InterPro" id="IPR036257">
    <property type="entry name" value="Cyt_c_oxidase_su2_TM_sf"/>
</dbReference>
<dbReference type="SUPFAM" id="SSF46626">
    <property type="entry name" value="Cytochrome c"/>
    <property type="match status" value="1"/>
</dbReference>
<dbReference type="PROSITE" id="PS51257">
    <property type="entry name" value="PROKAR_LIPOPROTEIN"/>
    <property type="match status" value="1"/>
</dbReference>
<evidence type="ECO:0000259" key="23">
    <source>
        <dbReference type="PROSITE" id="PS50999"/>
    </source>
</evidence>
<dbReference type="CDD" id="cd13912">
    <property type="entry name" value="CcO_II_C"/>
    <property type="match status" value="1"/>
</dbReference>
<dbReference type="RefSeq" id="WP_378163304.1">
    <property type="nucleotide sequence ID" value="NZ_JBHSBU010000001.1"/>
</dbReference>
<evidence type="ECO:0000313" key="26">
    <source>
        <dbReference type="Proteomes" id="UP001595791"/>
    </source>
</evidence>
<reference evidence="26" key="1">
    <citation type="journal article" date="2019" name="Int. J. Syst. Evol. Microbiol.">
        <title>The Global Catalogue of Microorganisms (GCM) 10K type strain sequencing project: providing services to taxonomists for standard genome sequencing and annotation.</title>
        <authorList>
            <consortium name="The Broad Institute Genomics Platform"/>
            <consortium name="The Broad Institute Genome Sequencing Center for Infectious Disease"/>
            <person name="Wu L."/>
            <person name="Ma J."/>
        </authorList>
    </citation>
    <scope>NUCLEOTIDE SEQUENCE [LARGE SCALE GENOMIC DNA]</scope>
    <source>
        <strain evidence="26">LMG 29894</strain>
    </source>
</reference>
<feature type="transmembrane region" description="Helical" evidence="20">
    <location>
        <begin position="46"/>
        <end position="66"/>
    </location>
</feature>
<dbReference type="Pfam" id="PF02790">
    <property type="entry name" value="COX2_TM"/>
    <property type="match status" value="1"/>
</dbReference>
<keyword evidence="9" id="KW-1278">Translocase</keyword>
<evidence type="ECO:0000259" key="24">
    <source>
        <dbReference type="PROSITE" id="PS51007"/>
    </source>
</evidence>
<comment type="subcellular location">
    <subcellularLocation>
        <location evidence="18">Cell membrane</location>
        <topology evidence="18">Multi-pass membrane protein</topology>
    </subcellularLocation>
    <subcellularLocation>
        <location evidence="2">Cell outer membrane</location>
        <topology evidence="2">Lipid-anchor</topology>
    </subcellularLocation>
    <subcellularLocation>
        <location evidence="1">Membrane</location>
        <topology evidence="1">Multi-pass membrane protein</topology>
    </subcellularLocation>
</comment>
<comment type="cofactor">
    <cofactor evidence="19">
        <name>Cu cation</name>
        <dbReference type="ChEBI" id="CHEBI:23378"/>
    </cofactor>
    <text evidence="19">Binds a copper A center.</text>
</comment>
<dbReference type="Gene3D" id="2.60.40.420">
    <property type="entry name" value="Cupredoxins - blue copper proteins"/>
    <property type="match status" value="1"/>
</dbReference>
<dbReference type="EC" id="7.1.1.9" evidence="19"/>
<evidence type="ECO:0000256" key="12">
    <source>
        <dbReference type="ARBA" id="ARBA00023004"/>
    </source>
</evidence>
<keyword evidence="21" id="KW-0732">Signal</keyword>
<organism evidence="25 26">
    <name type="scientific">Chitinimonas lacunae</name>
    <dbReference type="NCBI Taxonomy" id="1963018"/>
    <lineage>
        <taxon>Bacteria</taxon>
        <taxon>Pseudomonadati</taxon>
        <taxon>Pseudomonadota</taxon>
        <taxon>Betaproteobacteria</taxon>
        <taxon>Neisseriales</taxon>
        <taxon>Chitinibacteraceae</taxon>
        <taxon>Chitinimonas</taxon>
    </lineage>
</organism>
<dbReference type="EMBL" id="JBHSBU010000001">
    <property type="protein sequence ID" value="MFC4159493.1"/>
    <property type="molecule type" value="Genomic_DNA"/>
</dbReference>
<dbReference type="Gene3D" id="1.10.760.10">
    <property type="entry name" value="Cytochrome c-like domain"/>
    <property type="match status" value="1"/>
</dbReference>
<evidence type="ECO:0000259" key="22">
    <source>
        <dbReference type="PROSITE" id="PS50857"/>
    </source>
</evidence>
<protein>
    <recommendedName>
        <fullName evidence="19">Cytochrome c oxidase subunit 2</fullName>
        <ecNumber evidence="19">7.1.1.9</ecNumber>
    </recommendedName>
</protein>
<evidence type="ECO:0000313" key="25">
    <source>
        <dbReference type="EMBL" id="MFC4159493.1"/>
    </source>
</evidence>
<dbReference type="InterPro" id="IPR008972">
    <property type="entry name" value="Cupredoxin"/>
</dbReference>
<dbReference type="Pfam" id="PF00116">
    <property type="entry name" value="COX2"/>
    <property type="match status" value="1"/>
</dbReference>
<dbReference type="InterPro" id="IPR045187">
    <property type="entry name" value="CcO_II"/>
</dbReference>
<dbReference type="SUPFAM" id="SSF81464">
    <property type="entry name" value="Cytochrome c oxidase subunit II-like, transmembrane region"/>
    <property type="match status" value="1"/>
</dbReference>
<evidence type="ECO:0000256" key="18">
    <source>
        <dbReference type="RuleBase" id="RU000456"/>
    </source>
</evidence>
<dbReference type="InterPro" id="IPR001505">
    <property type="entry name" value="Copper_CuA"/>
</dbReference>
<evidence type="ECO:0000256" key="15">
    <source>
        <dbReference type="ARBA" id="ARBA00024688"/>
    </source>
</evidence>
<comment type="caution">
    <text evidence="25">The sequence shown here is derived from an EMBL/GenBank/DDBJ whole genome shotgun (WGS) entry which is preliminary data.</text>
</comment>
<evidence type="ECO:0000256" key="21">
    <source>
        <dbReference type="SAM" id="SignalP"/>
    </source>
</evidence>
<evidence type="ECO:0000256" key="7">
    <source>
        <dbReference type="ARBA" id="ARBA00022692"/>
    </source>
</evidence>
<dbReference type="PROSITE" id="PS00078">
    <property type="entry name" value="COX2"/>
    <property type="match status" value="1"/>
</dbReference>